<evidence type="ECO:0000313" key="8">
    <source>
        <dbReference type="Proteomes" id="UP000036958"/>
    </source>
</evidence>
<feature type="domain" description="Radical SAM core" evidence="6">
    <location>
        <begin position="72"/>
        <end position="288"/>
    </location>
</feature>
<dbReference type="Pfam" id="PF04055">
    <property type="entry name" value="Radical_SAM"/>
    <property type="match status" value="1"/>
</dbReference>
<keyword evidence="4" id="KW-0408">Iron</keyword>
<dbReference type="PROSITE" id="PS51918">
    <property type="entry name" value="RADICAL_SAM"/>
    <property type="match status" value="1"/>
</dbReference>
<dbReference type="Proteomes" id="UP000036958">
    <property type="component" value="Unassembled WGS sequence"/>
</dbReference>
<dbReference type="PANTHER" id="PTHR43288:SF1">
    <property type="entry name" value="GLYCYL-RADICAL ENZYME ACTIVATING ENZYME MJ0021-RELATED"/>
    <property type="match status" value="1"/>
</dbReference>
<sequence length="468" mass="53812">MNGLTPLKERHLLRNQEEYQVKYNYLKFPSPEEAATAMQERQSILSAIESRVKWGFHDTKVDVTKLSKGCQLCGEGQWSCLFINNLCNGKCFYCPTQQTDLARPETNTLIFDEPQTYVDYIRKFGFKGVSISGGEPLISFDKSLAFVQAVKAAFGDQVYVWLYTNGILLTPEKVEALKTAGLDEMRFDIGATDYKTDKIRLAVGQIPVVTVEIPAVPQEEELLKGKLRELDALGVNHVNFHQMRLTPHNFSQLIEFDYIYAHGEKVTVLDSELTALRLIQFALDEGLKLPINYCSFVYKNRHQKSANRKKHAPMVVKPWEKMTNNGFIRRLFVKIPSERKTAVLAEMVSLVEQQLAFFDEQRQELSFHHYILDEVKELDLPILLEYHVSHIFPKETGLNEFESIQLNDEREVVVERRPAALPIELDAEQLALLEQFIEGDVAYEESYDEAIQQMMTHELIPEGLADYY</sequence>
<keyword evidence="5" id="KW-0411">Iron-sulfur</keyword>
<dbReference type="SFLD" id="SFLDG01067">
    <property type="entry name" value="SPASM/twitch_domain_containing"/>
    <property type="match status" value="1"/>
</dbReference>
<name>A0A0L8V7C2_9BACT</name>
<dbReference type="GO" id="GO:0003824">
    <property type="term" value="F:catalytic activity"/>
    <property type="evidence" value="ECO:0007669"/>
    <property type="project" value="InterPro"/>
</dbReference>
<evidence type="ECO:0000313" key="7">
    <source>
        <dbReference type="EMBL" id="KOH44341.1"/>
    </source>
</evidence>
<evidence type="ECO:0000259" key="6">
    <source>
        <dbReference type="PROSITE" id="PS51918"/>
    </source>
</evidence>
<dbReference type="InterPro" id="IPR040087">
    <property type="entry name" value="MJ0021-like"/>
</dbReference>
<dbReference type="CDD" id="cd01335">
    <property type="entry name" value="Radical_SAM"/>
    <property type="match status" value="1"/>
</dbReference>
<dbReference type="InterPro" id="IPR007197">
    <property type="entry name" value="rSAM"/>
</dbReference>
<dbReference type="EMBL" id="LGIA01000164">
    <property type="protein sequence ID" value="KOH44341.1"/>
    <property type="molecule type" value="Genomic_DNA"/>
</dbReference>
<dbReference type="GO" id="GO:0046872">
    <property type="term" value="F:metal ion binding"/>
    <property type="evidence" value="ECO:0007669"/>
    <property type="project" value="UniProtKB-KW"/>
</dbReference>
<dbReference type="GO" id="GO:0051536">
    <property type="term" value="F:iron-sulfur cluster binding"/>
    <property type="evidence" value="ECO:0007669"/>
    <property type="project" value="UniProtKB-KW"/>
</dbReference>
<evidence type="ECO:0000256" key="5">
    <source>
        <dbReference type="ARBA" id="ARBA00023014"/>
    </source>
</evidence>
<evidence type="ECO:0000256" key="1">
    <source>
        <dbReference type="ARBA" id="ARBA00001966"/>
    </source>
</evidence>
<evidence type="ECO:0000256" key="3">
    <source>
        <dbReference type="ARBA" id="ARBA00022723"/>
    </source>
</evidence>
<comment type="cofactor">
    <cofactor evidence="1">
        <name>[4Fe-4S] cluster</name>
        <dbReference type="ChEBI" id="CHEBI:49883"/>
    </cofactor>
</comment>
<proteinExistence type="predicted"/>
<dbReference type="SFLD" id="SFLDS00029">
    <property type="entry name" value="Radical_SAM"/>
    <property type="match status" value="1"/>
</dbReference>
<dbReference type="RefSeq" id="WP_053184318.1">
    <property type="nucleotide sequence ID" value="NZ_LGIA01000164.1"/>
</dbReference>
<comment type="caution">
    <text evidence="7">The sequence shown here is derived from an EMBL/GenBank/DDBJ whole genome shotgun (WGS) entry which is preliminary data.</text>
</comment>
<dbReference type="OrthoDB" id="9810775at2"/>
<dbReference type="SUPFAM" id="SSF102114">
    <property type="entry name" value="Radical SAM enzymes"/>
    <property type="match status" value="1"/>
</dbReference>
<evidence type="ECO:0000256" key="4">
    <source>
        <dbReference type="ARBA" id="ARBA00023004"/>
    </source>
</evidence>
<dbReference type="Gene3D" id="3.20.20.70">
    <property type="entry name" value="Aldolase class I"/>
    <property type="match status" value="1"/>
</dbReference>
<reference evidence="8" key="1">
    <citation type="submission" date="2015-07" db="EMBL/GenBank/DDBJ databases">
        <title>Genome sequencing of Sunxiuqinia dokdonensis strain SK.</title>
        <authorList>
            <person name="Ahn S."/>
            <person name="Kim B.-C."/>
        </authorList>
    </citation>
    <scope>NUCLEOTIDE SEQUENCE [LARGE SCALE GENOMIC DNA]</scope>
    <source>
        <strain evidence="8">SK</strain>
    </source>
</reference>
<keyword evidence="8" id="KW-1185">Reference proteome</keyword>
<dbReference type="InterPro" id="IPR013785">
    <property type="entry name" value="Aldolase_TIM"/>
</dbReference>
<accession>A0A0L8V7C2</accession>
<keyword evidence="3" id="KW-0479">Metal-binding</keyword>
<dbReference type="PATRIC" id="fig|1409788.3.peg.2875"/>
<dbReference type="InterPro" id="IPR058240">
    <property type="entry name" value="rSAM_sf"/>
</dbReference>
<evidence type="ECO:0000256" key="2">
    <source>
        <dbReference type="ARBA" id="ARBA00022691"/>
    </source>
</evidence>
<dbReference type="PANTHER" id="PTHR43288">
    <property type="entry name" value="BIOTIN SYNTHASE-RELATED PROTEIN, RADICAL SAM SUPERFAMILY"/>
    <property type="match status" value="1"/>
</dbReference>
<dbReference type="STRING" id="1409788.NC99_27880"/>
<protein>
    <recommendedName>
        <fullName evidence="6">Radical SAM core domain-containing protein</fullName>
    </recommendedName>
</protein>
<keyword evidence="2" id="KW-0949">S-adenosyl-L-methionine</keyword>
<dbReference type="AlphaFoldDB" id="A0A0L8V7C2"/>
<gene>
    <name evidence="7" type="ORF">NC99_27880</name>
</gene>
<dbReference type="SFLD" id="SFLDG01108">
    <property type="entry name" value="Uncharacterised_Radical_SAM_Su"/>
    <property type="match status" value="1"/>
</dbReference>
<organism evidence="7 8">
    <name type="scientific">Sunxiuqinia dokdonensis</name>
    <dbReference type="NCBI Taxonomy" id="1409788"/>
    <lineage>
        <taxon>Bacteria</taxon>
        <taxon>Pseudomonadati</taxon>
        <taxon>Bacteroidota</taxon>
        <taxon>Bacteroidia</taxon>
        <taxon>Marinilabiliales</taxon>
        <taxon>Prolixibacteraceae</taxon>
        <taxon>Sunxiuqinia</taxon>
    </lineage>
</organism>